<evidence type="ECO:0000313" key="3">
    <source>
        <dbReference type="Proteomes" id="UP000198604"/>
    </source>
</evidence>
<proteinExistence type="predicted"/>
<dbReference type="InterPro" id="IPR025983">
    <property type="entry name" value="Cys_rich_CPCC"/>
</dbReference>
<reference evidence="3" key="1">
    <citation type="submission" date="2015-03" db="EMBL/GenBank/DDBJ databases">
        <authorList>
            <person name="Urmite Genomes"/>
        </authorList>
    </citation>
    <scope>NUCLEOTIDE SEQUENCE [LARGE SCALE GENOMIC DNA]</scope>
    <source>
        <strain evidence="3">FF10</strain>
    </source>
</reference>
<keyword evidence="3" id="KW-1185">Reference proteome</keyword>
<evidence type="ECO:0000259" key="1">
    <source>
        <dbReference type="Pfam" id="PF14206"/>
    </source>
</evidence>
<dbReference type="EMBL" id="CTEN01000002">
    <property type="protein sequence ID" value="CQR24401.1"/>
    <property type="molecule type" value="Genomic_DNA"/>
</dbReference>
<dbReference type="Proteomes" id="UP000198604">
    <property type="component" value="Unassembled WGS sequence"/>
</dbReference>
<dbReference type="STRING" id="1608583.BN1356_00748"/>
<accession>A0A0E4H7B5</accession>
<feature type="domain" description="Cysteine-rich CPCC" evidence="1">
    <location>
        <begin position="109"/>
        <end position="142"/>
    </location>
</feature>
<dbReference type="OrthoDB" id="1456570at2"/>
<evidence type="ECO:0000313" key="2">
    <source>
        <dbReference type="EMBL" id="CQR24401.1"/>
    </source>
</evidence>
<protein>
    <recommendedName>
        <fullName evidence="1">Cysteine-rich CPCC domain-containing protein</fullName>
    </recommendedName>
</protein>
<dbReference type="AlphaFoldDB" id="A0A0E4H7B5"/>
<sequence length="166" mass="19152">MSFSLRRMHINYLLLMRAVNCFCIFKITESIFRENAYLFSCDQNGKWLLSCLISTTPSNDDQILDLLSPVLTIHSTNLAYSILSWSQNINETHHLDDELVANYLDKILIQCPCCQHKTFHPHQIAYQVCPVCEWCGDSSGNNPYDSDDSALELARMKYKYKIKSDS</sequence>
<organism evidence="2 3">
    <name type="scientific">Streptococcus varani</name>
    <dbReference type="NCBI Taxonomy" id="1608583"/>
    <lineage>
        <taxon>Bacteria</taxon>
        <taxon>Bacillati</taxon>
        <taxon>Bacillota</taxon>
        <taxon>Bacilli</taxon>
        <taxon>Lactobacillales</taxon>
        <taxon>Streptococcaceae</taxon>
        <taxon>Streptococcus</taxon>
    </lineage>
</organism>
<dbReference type="Pfam" id="PF14206">
    <property type="entry name" value="Cys_rich_CPCC"/>
    <property type="match status" value="1"/>
</dbReference>
<gene>
    <name evidence="2" type="ORF">BN1356_00748</name>
</gene>
<name>A0A0E4H7B5_9STRE</name>